<dbReference type="AlphaFoldDB" id="A0A7S3P7H1"/>
<dbReference type="SUPFAM" id="SSF55486">
    <property type="entry name" value="Metalloproteases ('zincins'), catalytic domain"/>
    <property type="match status" value="1"/>
</dbReference>
<keyword evidence="2" id="KW-1133">Transmembrane helix</keyword>
<reference evidence="3" key="1">
    <citation type="submission" date="2021-01" db="EMBL/GenBank/DDBJ databases">
        <authorList>
            <person name="Corre E."/>
            <person name="Pelletier E."/>
            <person name="Niang G."/>
            <person name="Scheremetjew M."/>
            <person name="Finn R."/>
            <person name="Kale V."/>
            <person name="Holt S."/>
            <person name="Cochrane G."/>
            <person name="Meng A."/>
            <person name="Brown T."/>
            <person name="Cohen L."/>
        </authorList>
    </citation>
    <scope>NUCLEOTIDE SEQUENCE</scope>
    <source>
        <strain evidence="3">CCMP127</strain>
    </source>
</reference>
<dbReference type="EMBL" id="HBIM01012617">
    <property type="protein sequence ID" value="CAE0413071.1"/>
    <property type="molecule type" value="Transcribed_RNA"/>
</dbReference>
<feature type="compositionally biased region" description="Acidic residues" evidence="1">
    <location>
        <begin position="288"/>
        <end position="299"/>
    </location>
</feature>
<feature type="transmembrane region" description="Helical" evidence="2">
    <location>
        <begin position="50"/>
        <end position="71"/>
    </location>
</feature>
<evidence type="ECO:0000313" key="3">
    <source>
        <dbReference type="EMBL" id="CAE0413071.1"/>
    </source>
</evidence>
<dbReference type="GO" id="GO:0008237">
    <property type="term" value="F:metallopeptidase activity"/>
    <property type="evidence" value="ECO:0007669"/>
    <property type="project" value="InterPro"/>
</dbReference>
<keyword evidence="2" id="KW-0472">Membrane</keyword>
<gene>
    <name evidence="3" type="ORF">ACOF00016_LOCUS10329</name>
</gene>
<feature type="compositionally biased region" description="Polar residues" evidence="1">
    <location>
        <begin position="1"/>
        <end position="11"/>
    </location>
</feature>
<proteinExistence type="predicted"/>
<evidence type="ECO:0000256" key="1">
    <source>
        <dbReference type="SAM" id="MobiDB-lite"/>
    </source>
</evidence>
<sequence>MAPRSKNTGTDFDTEIGTESEYGVEKNAPADFQLKSDHQKTCLLRLGIKCLCMGFFVLLAGGAVAGLSIAFTGDPNPANYFVPVDPPGAKEAVRWDASAGLYLTVENACDETWAPFFDQSIQEWNETEALILKSEKVRYDSECNPSRGRLKVCNGDYGPTEWKGLNTAVVSATTGTVVYSVSTLNDYHLHTDDDKAYTMCHENGHGFGLPHTDEDHFNRDRGDCMDYTTRTWNNRQPGQFNLDLLVTLYGTPSQPLTSDPLAEFSTLAPMAAPRLPTPPTLRPWRDDTENEKEEDDEREDDRRRFLREDLDASFDSEVATALENCKAARCVHVIDEQHSVVISKLMA</sequence>
<keyword evidence="2" id="KW-0812">Transmembrane</keyword>
<feature type="region of interest" description="Disordered" evidence="1">
    <location>
        <begin position="270"/>
        <end position="302"/>
    </location>
</feature>
<feature type="region of interest" description="Disordered" evidence="1">
    <location>
        <begin position="1"/>
        <end position="20"/>
    </location>
</feature>
<accession>A0A7S3P7H1</accession>
<dbReference type="InterPro" id="IPR024079">
    <property type="entry name" value="MetalloPept_cat_dom_sf"/>
</dbReference>
<dbReference type="Gene3D" id="3.40.390.10">
    <property type="entry name" value="Collagenase (Catalytic Domain)"/>
    <property type="match status" value="1"/>
</dbReference>
<protein>
    <submittedName>
        <fullName evidence="3">Uncharacterized protein</fullName>
    </submittedName>
</protein>
<organism evidence="3">
    <name type="scientific">Amphora coffeiformis</name>
    <dbReference type="NCBI Taxonomy" id="265554"/>
    <lineage>
        <taxon>Eukaryota</taxon>
        <taxon>Sar</taxon>
        <taxon>Stramenopiles</taxon>
        <taxon>Ochrophyta</taxon>
        <taxon>Bacillariophyta</taxon>
        <taxon>Bacillariophyceae</taxon>
        <taxon>Bacillariophycidae</taxon>
        <taxon>Thalassiophysales</taxon>
        <taxon>Catenulaceae</taxon>
        <taxon>Amphora</taxon>
    </lineage>
</organism>
<evidence type="ECO:0000256" key="2">
    <source>
        <dbReference type="SAM" id="Phobius"/>
    </source>
</evidence>
<name>A0A7S3P7H1_9STRA</name>